<dbReference type="SUPFAM" id="SSF53850">
    <property type="entry name" value="Periplasmic binding protein-like II"/>
    <property type="match status" value="1"/>
</dbReference>
<evidence type="ECO:0000256" key="8">
    <source>
        <dbReference type="SAM" id="SignalP"/>
    </source>
</evidence>
<dbReference type="EMBL" id="CP116394">
    <property type="protein sequence ID" value="WCE46230.1"/>
    <property type="molecule type" value="Genomic_DNA"/>
</dbReference>
<dbReference type="Gene3D" id="3.40.190.10">
    <property type="entry name" value="Periplasmic binding protein-like II"/>
    <property type="match status" value="2"/>
</dbReference>
<comment type="similarity">
    <text evidence="6">Belongs to the nlpA lipoprotein family.</text>
</comment>
<name>A0AB38XPH2_9ACTO</name>
<dbReference type="PANTHER" id="PTHR30429:SF0">
    <property type="entry name" value="METHIONINE-BINDING LIPOPROTEIN METQ"/>
    <property type="match status" value="1"/>
</dbReference>
<dbReference type="KEGG" id="wne:PIG85_00870"/>
<dbReference type="PROSITE" id="PS51257">
    <property type="entry name" value="PROKAR_LIPOPROTEIN"/>
    <property type="match status" value="1"/>
</dbReference>
<feature type="lipid moiety-binding region" description="S-diacylglycerol cysteine" evidence="7">
    <location>
        <position position="22"/>
    </location>
</feature>
<keyword evidence="5 6" id="KW-0449">Lipoprotein</keyword>
<evidence type="ECO:0000256" key="3">
    <source>
        <dbReference type="ARBA" id="ARBA00023136"/>
    </source>
</evidence>
<evidence type="ECO:0000256" key="4">
    <source>
        <dbReference type="ARBA" id="ARBA00023139"/>
    </source>
</evidence>
<accession>A0AB38XPH2</accession>
<sequence length="279" mass="30514">MKIRNILAATAALVTAVALTGCGSSNSGQEGKSASGKSDTIVVAASPTPHAQILKFLNKEVAPKHGYKIDIKEFNDYVQPNEALKTHEVDANYFQTIPFLNNESKQRGYKFEPGESVHLEPVGIFSKKVKNVNDLKEGDKVGIIQDVTNQDRALRLLGAQGLIKLPKKQNLAVADVKNSKEFNPKGLVFQEVDGPQLVRSLADVDIAVINGNYAQAGGLKQSEAIALESTENNPATNLLVWRKGEKSELVKKLEKDLHSKEVKDFIEKTWPDKSVIPAF</sequence>
<dbReference type="Pfam" id="PF03180">
    <property type="entry name" value="Lipoprotein_9"/>
    <property type="match status" value="1"/>
</dbReference>
<evidence type="ECO:0000256" key="5">
    <source>
        <dbReference type="ARBA" id="ARBA00023288"/>
    </source>
</evidence>
<keyword evidence="3" id="KW-0472">Membrane</keyword>
<evidence type="ECO:0000256" key="2">
    <source>
        <dbReference type="ARBA" id="ARBA00022729"/>
    </source>
</evidence>
<evidence type="ECO:0000313" key="9">
    <source>
        <dbReference type="EMBL" id="WCE46230.1"/>
    </source>
</evidence>
<evidence type="ECO:0000256" key="1">
    <source>
        <dbReference type="ARBA" id="ARBA00004635"/>
    </source>
</evidence>
<organism evidence="9 10">
    <name type="scientific">Winkia neuii subsp. anitrata</name>
    <dbReference type="NCBI Taxonomy" id="29318"/>
    <lineage>
        <taxon>Bacteria</taxon>
        <taxon>Bacillati</taxon>
        <taxon>Actinomycetota</taxon>
        <taxon>Actinomycetes</taxon>
        <taxon>Actinomycetales</taxon>
        <taxon>Actinomycetaceae</taxon>
        <taxon>Winkia</taxon>
    </lineage>
</organism>
<dbReference type="GO" id="GO:0016020">
    <property type="term" value="C:membrane"/>
    <property type="evidence" value="ECO:0007669"/>
    <property type="project" value="UniProtKB-SubCell"/>
</dbReference>
<dbReference type="InterPro" id="IPR004872">
    <property type="entry name" value="Lipoprotein_NlpA"/>
</dbReference>
<dbReference type="Proteomes" id="UP001211044">
    <property type="component" value="Chromosome"/>
</dbReference>
<evidence type="ECO:0000313" key="10">
    <source>
        <dbReference type="Proteomes" id="UP001211044"/>
    </source>
</evidence>
<keyword evidence="4" id="KW-0564">Palmitate</keyword>
<evidence type="ECO:0000256" key="7">
    <source>
        <dbReference type="PIRSR" id="PIRSR002854-1"/>
    </source>
</evidence>
<keyword evidence="2 8" id="KW-0732">Signal</keyword>
<comment type="subcellular location">
    <subcellularLocation>
        <location evidence="1">Membrane</location>
        <topology evidence="1">Lipid-anchor</topology>
    </subcellularLocation>
</comment>
<gene>
    <name evidence="9" type="ORF">PIG85_00870</name>
</gene>
<proteinExistence type="inferred from homology"/>
<dbReference type="RefSeq" id="WP_271694594.1">
    <property type="nucleotide sequence ID" value="NZ_CP116394.1"/>
</dbReference>
<reference evidence="9" key="1">
    <citation type="submission" date="2023-01" db="EMBL/GenBank/DDBJ databases">
        <title>Comparative Genomic Analysis of the Clinically-Derived Winkia Strain NY0527 Provides Evidence into the Taxonomic Reassignment of Winkia neuii and Characterizes Their Virulence Traits.</title>
        <authorList>
            <person name="Cai X."/>
            <person name="Peng Y."/>
            <person name="Li M."/>
            <person name="Qiu Y."/>
            <person name="Wang Y."/>
            <person name="Xu L."/>
            <person name="Hou Q."/>
        </authorList>
    </citation>
    <scope>NUCLEOTIDE SEQUENCE</scope>
    <source>
        <strain evidence="9">NY0527</strain>
    </source>
</reference>
<evidence type="ECO:0000256" key="6">
    <source>
        <dbReference type="PIRNR" id="PIRNR002854"/>
    </source>
</evidence>
<dbReference type="AlphaFoldDB" id="A0AB38XPH2"/>
<dbReference type="PIRSF" id="PIRSF002854">
    <property type="entry name" value="MetQ"/>
    <property type="match status" value="1"/>
</dbReference>
<feature type="chain" id="PRO_5044325032" description="Lipoprotein" evidence="8">
    <location>
        <begin position="21"/>
        <end position="279"/>
    </location>
</feature>
<dbReference type="PANTHER" id="PTHR30429">
    <property type="entry name" value="D-METHIONINE-BINDING LIPOPROTEIN METQ"/>
    <property type="match status" value="1"/>
</dbReference>
<protein>
    <recommendedName>
        <fullName evidence="6">Lipoprotein</fullName>
    </recommendedName>
</protein>
<feature type="signal peptide" evidence="8">
    <location>
        <begin position="1"/>
        <end position="20"/>
    </location>
</feature>